<dbReference type="EMBL" id="JBFTWV010000444">
    <property type="protein sequence ID" value="KAL2782417.1"/>
    <property type="molecule type" value="Genomic_DNA"/>
</dbReference>
<evidence type="ECO:0000313" key="2">
    <source>
        <dbReference type="Proteomes" id="UP001610563"/>
    </source>
</evidence>
<evidence type="ECO:0000313" key="1">
    <source>
        <dbReference type="EMBL" id="KAL2782417.1"/>
    </source>
</evidence>
<dbReference type="PANTHER" id="PTHR46284:SF5">
    <property type="entry name" value="PROTEIN KINESIN LIGHT CHAIN-RELATED 3"/>
    <property type="match status" value="1"/>
</dbReference>
<protein>
    <submittedName>
        <fullName evidence="1">Uncharacterized protein</fullName>
    </submittedName>
</protein>
<dbReference type="PANTHER" id="PTHR46284">
    <property type="entry name" value="PROTEIN KINESIN LIGHT CHAIN-RELATED 3"/>
    <property type="match status" value="1"/>
</dbReference>
<sequence>MSERRALPIPNEIVPLICGYLGVWQDIVNLALTSKEMHQKCSMTPRQLEKILQHIFIQQLCVELPAGEKKLERMINSSHNEPFITAGLGALWEFRTRRGSVPPNAISSAMELAVMYEKSGRVGNAIEVLEMIWEKRTGSGNVPPDVVQPAMRLTELYEKSGRVGNAIEVLEMIWEKRTGSGNIPPDVVQQAMRLTELYEKSGRVGNAIEVLEMILEKRTGSGNVPPDVVQPAMRLTELYRKTGRITEVGLIETALINLAGTLEQEVFPRHRRPVF</sequence>
<dbReference type="Proteomes" id="UP001610563">
    <property type="component" value="Unassembled WGS sequence"/>
</dbReference>
<name>A0ABR4FGP6_9EURO</name>
<comment type="caution">
    <text evidence="1">The sequence shown here is derived from an EMBL/GenBank/DDBJ whole genome shotgun (WGS) entry which is preliminary data.</text>
</comment>
<proteinExistence type="predicted"/>
<dbReference type="InterPro" id="IPR011990">
    <property type="entry name" value="TPR-like_helical_dom_sf"/>
</dbReference>
<dbReference type="Gene3D" id="1.25.40.10">
    <property type="entry name" value="Tetratricopeptide repeat domain"/>
    <property type="match status" value="1"/>
</dbReference>
<organism evidence="1 2">
    <name type="scientific">Aspergillus keveii</name>
    <dbReference type="NCBI Taxonomy" id="714993"/>
    <lineage>
        <taxon>Eukaryota</taxon>
        <taxon>Fungi</taxon>
        <taxon>Dikarya</taxon>
        <taxon>Ascomycota</taxon>
        <taxon>Pezizomycotina</taxon>
        <taxon>Eurotiomycetes</taxon>
        <taxon>Eurotiomycetidae</taxon>
        <taxon>Eurotiales</taxon>
        <taxon>Aspergillaceae</taxon>
        <taxon>Aspergillus</taxon>
        <taxon>Aspergillus subgen. Nidulantes</taxon>
    </lineage>
</organism>
<gene>
    <name evidence="1" type="ORF">BJX66DRAFT_320782</name>
</gene>
<reference evidence="1 2" key="1">
    <citation type="submission" date="2024-07" db="EMBL/GenBank/DDBJ databases">
        <title>Section-level genome sequencing and comparative genomics of Aspergillus sections Usti and Cavernicolus.</title>
        <authorList>
            <consortium name="Lawrence Berkeley National Laboratory"/>
            <person name="Nybo J.L."/>
            <person name="Vesth T.C."/>
            <person name="Theobald S."/>
            <person name="Frisvad J.C."/>
            <person name="Larsen T.O."/>
            <person name="Kjaerboelling I."/>
            <person name="Rothschild-Mancinelli K."/>
            <person name="Lyhne E.K."/>
            <person name="Kogle M.E."/>
            <person name="Barry K."/>
            <person name="Clum A."/>
            <person name="Na H."/>
            <person name="Ledsgaard L."/>
            <person name="Lin J."/>
            <person name="Lipzen A."/>
            <person name="Kuo A."/>
            <person name="Riley R."/>
            <person name="Mondo S."/>
            <person name="Labutti K."/>
            <person name="Haridas S."/>
            <person name="Pangalinan J."/>
            <person name="Salamov A.A."/>
            <person name="Simmons B.A."/>
            <person name="Magnuson J.K."/>
            <person name="Chen J."/>
            <person name="Drula E."/>
            <person name="Henrissat B."/>
            <person name="Wiebenga A."/>
            <person name="Lubbers R.J."/>
            <person name="Gomes A.C."/>
            <person name="Makela M.R."/>
            <person name="Stajich J."/>
            <person name="Grigoriev I.V."/>
            <person name="Mortensen U.H."/>
            <person name="De Vries R.P."/>
            <person name="Baker S.E."/>
            <person name="Andersen M.R."/>
        </authorList>
    </citation>
    <scope>NUCLEOTIDE SEQUENCE [LARGE SCALE GENOMIC DNA]</scope>
    <source>
        <strain evidence="1 2">CBS 209.92</strain>
    </source>
</reference>
<dbReference type="SUPFAM" id="SSF48452">
    <property type="entry name" value="TPR-like"/>
    <property type="match status" value="1"/>
</dbReference>
<accession>A0ABR4FGP6</accession>
<keyword evidence="2" id="KW-1185">Reference proteome</keyword>